<dbReference type="Proteomes" id="UP000244896">
    <property type="component" value="Chromosome"/>
</dbReference>
<dbReference type="InterPro" id="IPR023214">
    <property type="entry name" value="HAD_sf"/>
</dbReference>
<proteinExistence type="inferred from homology"/>
<feature type="active site" description="Proton donor" evidence="8">
    <location>
        <position position="9"/>
    </location>
</feature>
<evidence type="ECO:0000256" key="6">
    <source>
        <dbReference type="ARBA" id="ARBA00031828"/>
    </source>
</evidence>
<keyword evidence="10" id="KW-0460">Magnesium</keyword>
<reference evidence="11 12" key="1">
    <citation type="journal article" date="2018" name="Syst. Appl. Microbiol.">
        <title>Ereboglobus luteus gen. nov. sp. nov. from cockroach guts, and new insights into the oxygen relationship of the genera Opitutus and Didymococcus (Verrucomicrobia: Opitutaceae).</title>
        <authorList>
            <person name="Tegtmeier D."/>
            <person name="Belitz A."/>
            <person name="Radek R."/>
            <person name="Heimerl T."/>
            <person name="Brune A."/>
        </authorList>
    </citation>
    <scope>NUCLEOTIDE SEQUENCE [LARGE SCALE GENOMIC DNA]</scope>
    <source>
        <strain evidence="11 12">Ho45</strain>
    </source>
</reference>
<dbReference type="InterPro" id="IPR006549">
    <property type="entry name" value="HAD-SF_hydro_IIIA"/>
</dbReference>
<keyword evidence="12" id="KW-1185">Reference proteome</keyword>
<dbReference type="EMBL" id="CP023004">
    <property type="protein sequence ID" value="AWI08530.1"/>
    <property type="molecule type" value="Genomic_DNA"/>
</dbReference>
<feature type="active site" description="Nucleophile" evidence="8">
    <location>
        <position position="7"/>
    </location>
</feature>
<evidence type="ECO:0000256" key="1">
    <source>
        <dbReference type="ARBA" id="ARBA00004496"/>
    </source>
</evidence>
<dbReference type="SUPFAM" id="SSF56784">
    <property type="entry name" value="HAD-like"/>
    <property type="match status" value="1"/>
</dbReference>
<feature type="site" description="Stabilizes the phosphoryl group" evidence="9">
    <location>
        <position position="101"/>
    </location>
</feature>
<keyword evidence="3 10" id="KW-0479">Metal-binding</keyword>
<feature type="binding site" evidence="10">
    <location>
        <position position="126"/>
    </location>
    <ligand>
        <name>Mg(2+)</name>
        <dbReference type="ChEBI" id="CHEBI:18420"/>
    </ligand>
</feature>
<evidence type="ECO:0000256" key="10">
    <source>
        <dbReference type="PIRSR" id="PIRSR004682-4"/>
    </source>
</evidence>
<dbReference type="PANTHER" id="PTHR42891:SF1">
    <property type="entry name" value="D-GLYCERO-BETA-D-MANNO-HEPTOSE-1,7-BISPHOSPHATE 7-PHOSPHATASE"/>
    <property type="match status" value="1"/>
</dbReference>
<keyword evidence="5 7" id="KW-0119">Carbohydrate metabolism</keyword>
<comment type="subcellular location">
    <subcellularLocation>
        <location evidence="1 7">Cytoplasm</location>
    </subcellularLocation>
</comment>
<dbReference type="InterPro" id="IPR036412">
    <property type="entry name" value="HAD-like_sf"/>
</dbReference>
<name>A0A2U8E147_9BACT</name>
<comment type="cofactor">
    <cofactor evidence="10">
        <name>Mg(2+)</name>
        <dbReference type="ChEBI" id="CHEBI:18420"/>
    </cofactor>
</comment>
<dbReference type="AlphaFoldDB" id="A0A2U8E147"/>
<feature type="site" description="Stabilizes the phosphoryl group" evidence="9">
    <location>
        <position position="49"/>
    </location>
</feature>
<dbReference type="PANTHER" id="PTHR42891">
    <property type="entry name" value="D-GLYCERO-BETA-D-MANNO-HEPTOSE-1,7-BISPHOSPHATE 7-PHOSPHATASE"/>
    <property type="match status" value="1"/>
</dbReference>
<dbReference type="Pfam" id="PF13242">
    <property type="entry name" value="Hydrolase_like"/>
    <property type="match status" value="1"/>
</dbReference>
<feature type="binding site" evidence="10">
    <location>
        <position position="9"/>
    </location>
    <ligand>
        <name>Mg(2+)</name>
        <dbReference type="ChEBI" id="CHEBI:18420"/>
    </ligand>
</feature>
<dbReference type="EC" id="3.1.3.-" evidence="7"/>
<organism evidence="11 12">
    <name type="scientific">Ereboglobus luteus</name>
    <dbReference type="NCBI Taxonomy" id="1796921"/>
    <lineage>
        <taxon>Bacteria</taxon>
        <taxon>Pseudomonadati</taxon>
        <taxon>Verrucomicrobiota</taxon>
        <taxon>Opitutia</taxon>
        <taxon>Opitutales</taxon>
        <taxon>Opitutaceae</taxon>
        <taxon>Ereboglobus</taxon>
    </lineage>
</organism>
<dbReference type="OrthoDB" id="9801899at2"/>
<feature type="binding site" evidence="10">
    <location>
        <position position="7"/>
    </location>
    <ligand>
        <name>Mg(2+)</name>
        <dbReference type="ChEBI" id="CHEBI:18420"/>
    </ligand>
</feature>
<evidence type="ECO:0000256" key="2">
    <source>
        <dbReference type="ARBA" id="ARBA00022490"/>
    </source>
</evidence>
<sequence length="177" mass="19918">MKALFLDRDGTLIIDKHYLHDPEGVELFPGVAESIAHARKLGYRLYLITNQSGIGRGYYTEADAVRCNERMEQLIGLGSRPLFAEICIAPETPEQPQRYRKPSPRFILEMIARDNLDPAQCWMVGDRDADIDAGLNAKIHPAALCTGKLTRADWAAIPAYRDVPVFDDFPAFVRTLE</sequence>
<dbReference type="GO" id="GO:0005975">
    <property type="term" value="P:carbohydrate metabolic process"/>
    <property type="evidence" value="ECO:0007669"/>
    <property type="project" value="InterPro"/>
</dbReference>
<evidence type="ECO:0000256" key="3">
    <source>
        <dbReference type="ARBA" id="ARBA00022723"/>
    </source>
</evidence>
<comment type="similarity">
    <text evidence="7">Belongs to the gmhB family.</text>
</comment>
<evidence type="ECO:0000313" key="11">
    <source>
        <dbReference type="EMBL" id="AWI08530.1"/>
    </source>
</evidence>
<evidence type="ECO:0000256" key="8">
    <source>
        <dbReference type="PIRSR" id="PIRSR004682-1"/>
    </source>
</evidence>
<dbReference type="NCBIfam" id="TIGR01662">
    <property type="entry name" value="HAD-SF-IIIA"/>
    <property type="match status" value="1"/>
</dbReference>
<evidence type="ECO:0000256" key="5">
    <source>
        <dbReference type="ARBA" id="ARBA00023277"/>
    </source>
</evidence>
<keyword evidence="2 7" id="KW-0963">Cytoplasm</keyword>
<dbReference type="GO" id="GO:0046872">
    <property type="term" value="F:metal ion binding"/>
    <property type="evidence" value="ECO:0007669"/>
    <property type="project" value="UniProtKB-KW"/>
</dbReference>
<keyword evidence="4 7" id="KW-0378">Hydrolase</keyword>
<dbReference type="InterPro" id="IPR006543">
    <property type="entry name" value="Histidinol-phos"/>
</dbReference>
<dbReference type="Gene3D" id="3.40.50.1000">
    <property type="entry name" value="HAD superfamily/HAD-like"/>
    <property type="match status" value="1"/>
</dbReference>
<evidence type="ECO:0000256" key="7">
    <source>
        <dbReference type="PIRNR" id="PIRNR004682"/>
    </source>
</evidence>
<protein>
    <recommendedName>
        <fullName evidence="6 7">D,D-heptose 1,7-bisphosphate phosphatase</fullName>
        <ecNumber evidence="7">3.1.3.-</ecNumber>
    </recommendedName>
</protein>
<accession>A0A2U8E147</accession>
<evidence type="ECO:0000256" key="4">
    <source>
        <dbReference type="ARBA" id="ARBA00022801"/>
    </source>
</evidence>
<dbReference type="InterPro" id="IPR004446">
    <property type="entry name" value="Heptose_bisP_phosphatase"/>
</dbReference>
<dbReference type="RefSeq" id="WP_108824339.1">
    <property type="nucleotide sequence ID" value="NZ_CP023004.1"/>
</dbReference>
<dbReference type="GO" id="GO:0005737">
    <property type="term" value="C:cytoplasm"/>
    <property type="evidence" value="ECO:0007669"/>
    <property type="project" value="UniProtKB-SubCell"/>
</dbReference>
<dbReference type="KEGG" id="elut:CKA38_04030"/>
<gene>
    <name evidence="11" type="ORF">CKA38_04030</name>
</gene>
<evidence type="ECO:0000256" key="9">
    <source>
        <dbReference type="PIRSR" id="PIRSR004682-3"/>
    </source>
</evidence>
<feature type="site" description="Contributes to substrate recognition" evidence="9">
    <location>
        <position position="100"/>
    </location>
</feature>
<evidence type="ECO:0000313" key="12">
    <source>
        <dbReference type="Proteomes" id="UP000244896"/>
    </source>
</evidence>
<dbReference type="GO" id="GO:0016791">
    <property type="term" value="F:phosphatase activity"/>
    <property type="evidence" value="ECO:0007669"/>
    <property type="project" value="InterPro"/>
</dbReference>
<dbReference type="PIRSF" id="PIRSF004682">
    <property type="entry name" value="GmhB"/>
    <property type="match status" value="1"/>
</dbReference>
<dbReference type="NCBIfam" id="TIGR01656">
    <property type="entry name" value="Histidinol-ppas"/>
    <property type="match status" value="1"/>
</dbReference>